<evidence type="ECO:0000313" key="4">
    <source>
        <dbReference type="Proteomes" id="UP000053095"/>
    </source>
</evidence>
<evidence type="ECO:0000313" key="3">
    <source>
        <dbReference type="EMBL" id="GAM37425.1"/>
    </source>
</evidence>
<feature type="transmembrane region" description="Helical" evidence="1">
    <location>
        <begin position="225"/>
        <end position="248"/>
    </location>
</feature>
<feature type="transmembrane region" description="Helical" evidence="1">
    <location>
        <begin position="185"/>
        <end position="205"/>
    </location>
</feature>
<feature type="domain" description="DUF7702" evidence="2">
    <location>
        <begin position="8"/>
        <end position="248"/>
    </location>
</feature>
<dbReference type="Proteomes" id="UP000053095">
    <property type="component" value="Unassembled WGS sequence"/>
</dbReference>
<feature type="transmembrane region" description="Helical" evidence="1">
    <location>
        <begin position="37"/>
        <end position="56"/>
    </location>
</feature>
<feature type="transmembrane region" description="Helical" evidence="1">
    <location>
        <begin position="12"/>
        <end position="30"/>
    </location>
</feature>
<protein>
    <recommendedName>
        <fullName evidence="2">DUF7702 domain-containing protein</fullName>
    </recommendedName>
</protein>
<dbReference type="InterPro" id="IPR056119">
    <property type="entry name" value="DUF7702"/>
</dbReference>
<feature type="transmembrane region" description="Helical" evidence="1">
    <location>
        <begin position="147"/>
        <end position="165"/>
    </location>
</feature>
<evidence type="ECO:0000259" key="2">
    <source>
        <dbReference type="Pfam" id="PF24800"/>
    </source>
</evidence>
<dbReference type="AlphaFoldDB" id="A0A6V8H807"/>
<keyword evidence="1" id="KW-0472">Membrane</keyword>
<keyword evidence="1" id="KW-1133">Transmembrane helix</keyword>
<name>A0A6V8H807_TALPI</name>
<reference evidence="4" key="1">
    <citation type="journal article" date="2015" name="Genome Announc.">
        <title>Draft genome sequence of Talaromyces cellulolyticus strain Y-94, a source of lignocellulosic biomass-degrading enzymes.</title>
        <authorList>
            <person name="Fujii T."/>
            <person name="Koike H."/>
            <person name="Sawayama S."/>
            <person name="Yano S."/>
            <person name="Inoue H."/>
        </authorList>
    </citation>
    <scope>NUCLEOTIDE SEQUENCE [LARGE SCALE GENOMIC DNA]</scope>
    <source>
        <strain evidence="4">Y-94</strain>
    </source>
</reference>
<dbReference type="PANTHER" id="PTHR42109:SF3">
    <property type="entry name" value="INTEGRAL MEMBRANE PROTEIN (AFU_ORTHOLOGUE AFUA_5G00100)"/>
    <property type="match status" value="1"/>
</dbReference>
<evidence type="ECO:0000256" key="1">
    <source>
        <dbReference type="SAM" id="Phobius"/>
    </source>
</evidence>
<dbReference type="PANTHER" id="PTHR42109">
    <property type="entry name" value="UNPLACED GENOMIC SCAFFOLD UM_SCAF_CONTIG_1.265, WHOLE GENOME SHOTGUN SEQUENCE"/>
    <property type="match status" value="1"/>
</dbReference>
<proteinExistence type="predicted"/>
<feature type="transmembrane region" description="Helical" evidence="1">
    <location>
        <begin position="76"/>
        <end position="94"/>
    </location>
</feature>
<dbReference type="Pfam" id="PF24800">
    <property type="entry name" value="DUF7702"/>
    <property type="match status" value="1"/>
</dbReference>
<keyword evidence="1" id="KW-0812">Transmembrane</keyword>
<comment type="caution">
    <text evidence="3">The sequence shown here is derived from an EMBL/GenBank/DDBJ whole genome shotgun (WGS) entry which is preliminary data.</text>
</comment>
<gene>
    <name evidence="3" type="ORF">TCE0_024r07339</name>
</gene>
<keyword evidence="4" id="KW-1185">Reference proteome</keyword>
<sequence>MLPTNTDKAIDLAELVIYGSLTIPTIYCLVRHGKQGLLGWLYIVMYCTIRLIAAGLKYKSDQDHEVSTGALVVDNIGLSPLLLGAAGILHEARYSRHAIKNSKIEWLCVLQYHVLVSASLALIAVSVSDLVKPDSSNSGTGLLKGGFAILFVSWVILAIATLFSMKRPASYTHLTNDNSFRDGTLLLNAVVFSLPMSLLRAIYGAINLFGSGTSTGTSAFSSNVAADVCMSLIPPMLATLVFIAIGLITPRSRATTGYQAK</sequence>
<dbReference type="EMBL" id="DF933820">
    <property type="protein sequence ID" value="GAM37425.1"/>
    <property type="molecule type" value="Genomic_DNA"/>
</dbReference>
<feature type="transmembrane region" description="Helical" evidence="1">
    <location>
        <begin position="106"/>
        <end position="127"/>
    </location>
</feature>
<organism evidence="3 4">
    <name type="scientific">Talaromyces pinophilus</name>
    <name type="common">Penicillium pinophilum</name>
    <dbReference type="NCBI Taxonomy" id="128442"/>
    <lineage>
        <taxon>Eukaryota</taxon>
        <taxon>Fungi</taxon>
        <taxon>Dikarya</taxon>
        <taxon>Ascomycota</taxon>
        <taxon>Pezizomycotina</taxon>
        <taxon>Eurotiomycetes</taxon>
        <taxon>Eurotiomycetidae</taxon>
        <taxon>Eurotiales</taxon>
        <taxon>Trichocomaceae</taxon>
        <taxon>Talaromyces</taxon>
        <taxon>Talaromyces sect. Talaromyces</taxon>
    </lineage>
</organism>
<accession>A0A6V8H807</accession>